<proteinExistence type="predicted"/>
<gene>
    <name evidence="2" type="ORF">SDC9_111596</name>
</gene>
<keyword evidence="1" id="KW-0812">Transmembrane</keyword>
<feature type="transmembrane region" description="Helical" evidence="1">
    <location>
        <begin position="29"/>
        <end position="50"/>
    </location>
</feature>
<organism evidence="2">
    <name type="scientific">bioreactor metagenome</name>
    <dbReference type="NCBI Taxonomy" id="1076179"/>
    <lineage>
        <taxon>unclassified sequences</taxon>
        <taxon>metagenomes</taxon>
        <taxon>ecological metagenomes</taxon>
    </lineage>
</organism>
<dbReference type="EMBL" id="VSSQ01020101">
    <property type="protein sequence ID" value="MPM64708.1"/>
    <property type="molecule type" value="Genomic_DNA"/>
</dbReference>
<keyword evidence="1" id="KW-1133">Transmembrane helix</keyword>
<reference evidence="2" key="1">
    <citation type="submission" date="2019-08" db="EMBL/GenBank/DDBJ databases">
        <authorList>
            <person name="Kucharzyk K."/>
            <person name="Murdoch R.W."/>
            <person name="Higgins S."/>
            <person name="Loffler F."/>
        </authorList>
    </citation>
    <scope>NUCLEOTIDE SEQUENCE</scope>
</reference>
<protein>
    <submittedName>
        <fullName evidence="2">Uncharacterized protein</fullName>
    </submittedName>
</protein>
<evidence type="ECO:0000256" key="1">
    <source>
        <dbReference type="SAM" id="Phobius"/>
    </source>
</evidence>
<accession>A0A645BHZ2</accession>
<sequence>MLVLNMEDAPILARHENAPKIYHMFYRNAIPIVHIVISLMTNGILNSFVIENKIRI</sequence>
<dbReference type="AlphaFoldDB" id="A0A645BHZ2"/>
<comment type="caution">
    <text evidence="2">The sequence shown here is derived from an EMBL/GenBank/DDBJ whole genome shotgun (WGS) entry which is preliminary data.</text>
</comment>
<evidence type="ECO:0000313" key="2">
    <source>
        <dbReference type="EMBL" id="MPM64708.1"/>
    </source>
</evidence>
<name>A0A645BHZ2_9ZZZZ</name>
<keyword evidence="1" id="KW-0472">Membrane</keyword>